<protein>
    <submittedName>
        <fullName evidence="6">VCBS repeat-containing protein</fullName>
    </submittedName>
</protein>
<dbReference type="Gene3D" id="2.180.10.10">
    <property type="entry name" value="RHS repeat-associated core"/>
    <property type="match status" value="2"/>
</dbReference>
<accession>A0ABX7Q7K8</accession>
<evidence type="ECO:0000256" key="3">
    <source>
        <dbReference type="ARBA" id="ARBA00022729"/>
    </source>
</evidence>
<dbReference type="RefSeq" id="WP_207294301.1">
    <property type="nucleotide sequence ID" value="NZ_CP071448.1"/>
</dbReference>
<dbReference type="InterPro" id="IPR003284">
    <property type="entry name" value="Sal_SpvB"/>
</dbReference>
<dbReference type="InterPro" id="IPR050708">
    <property type="entry name" value="T6SS_VgrG/RHS"/>
</dbReference>
<dbReference type="Proteomes" id="UP000663440">
    <property type="component" value="Chromosome"/>
</dbReference>
<dbReference type="InterPro" id="IPR022385">
    <property type="entry name" value="Rhs_assc_core"/>
</dbReference>
<dbReference type="InterPro" id="IPR006530">
    <property type="entry name" value="YD"/>
</dbReference>
<dbReference type="PANTHER" id="PTHR32305">
    <property type="match status" value="1"/>
</dbReference>
<organism evidence="6 7">
    <name type="scientific">Flavobacterium endoglycinae</name>
    <dbReference type="NCBI Taxonomy" id="2816357"/>
    <lineage>
        <taxon>Bacteria</taxon>
        <taxon>Pseudomonadati</taxon>
        <taxon>Bacteroidota</taxon>
        <taxon>Flavobacteriia</taxon>
        <taxon>Flavobacteriales</taxon>
        <taxon>Flavobacteriaceae</taxon>
        <taxon>Flavobacterium</taxon>
    </lineage>
</organism>
<keyword evidence="7" id="KW-1185">Reference proteome</keyword>
<name>A0ABX7Q7K8_9FLAO</name>
<evidence type="ECO:0000313" key="6">
    <source>
        <dbReference type="EMBL" id="QSW87036.1"/>
    </source>
</evidence>
<dbReference type="NCBIfam" id="TIGR01643">
    <property type="entry name" value="YD_repeat_2x"/>
    <property type="match status" value="2"/>
</dbReference>
<proteinExistence type="predicted"/>
<dbReference type="EMBL" id="CP071448">
    <property type="protein sequence ID" value="QSW87036.1"/>
    <property type="molecule type" value="Genomic_DNA"/>
</dbReference>
<dbReference type="NCBIfam" id="TIGR03696">
    <property type="entry name" value="Rhs_assc_core"/>
    <property type="match status" value="1"/>
</dbReference>
<feature type="signal peptide" evidence="5">
    <location>
        <begin position="1"/>
        <end position="19"/>
    </location>
</feature>
<dbReference type="PANTHER" id="PTHR32305:SF15">
    <property type="entry name" value="PROTEIN RHSA-RELATED"/>
    <property type="match status" value="1"/>
</dbReference>
<dbReference type="SUPFAM" id="SSF69318">
    <property type="entry name" value="Integrin alpha N-terminal domain"/>
    <property type="match status" value="1"/>
</dbReference>
<gene>
    <name evidence="6" type="ORF">J0383_12075</name>
</gene>
<keyword evidence="3 5" id="KW-0732">Signal</keyword>
<dbReference type="InterPro" id="IPR028994">
    <property type="entry name" value="Integrin_alpha_N"/>
</dbReference>
<dbReference type="InterPro" id="IPR013517">
    <property type="entry name" value="FG-GAP"/>
</dbReference>
<keyword evidence="2" id="KW-0964">Secreted</keyword>
<sequence length="2138" mass="237078">MKKFYFVFLFLLAGLWVSGQSTEVGVTEGELSVSLTGAANYTIPIAVPPGINGVVPQINLVYNSQGGNGVAGYGWNISGISSISRIPATKFHDGVIDPVDFNVLDRFALDGQRLIIKNGTNGVYGANGTVYETESFSNIKITSFGVHPSGANYGPAYFLVEYPDGSKAYYGNSSDSRSVTEWAITYWENSQQVRISYDYSASDNTFNNVLNITSIKYGSIATETPINLIRFKYDARKRIEQSYVGGISIKSNTILKEINIIGNGTGFRNYVLKQEETSLNYEMLKSITEKSGDNIKSYNPTIFSYDDTVNSSPLKASISATLGWSGLNNLNTDYISGDFNDDGKTDFLLYSKTAGLRDKYTIYSNIVSGTLNTGKQDVVGSFENIFPASFLSQDNKMLPQGWMIVKKNDTKCTFSLYGVGSTSPTYKHYEKEFDFSKTVTKESNWSYCNPTDYKGVITENVPVDYYSGDFNGDGLTDVISIERSFYYDMKVCNFGNRTTEYQRTLYQGGTVYFFDLDRRIANNKADNIGSIKLNGTANTKIFIADFNGDGKSDIYVLDTNFVKVYGFNKDNKLVLLSENTIADTGIVLDRPILLGDYNGDGKIDFVIPNELNKDSWNFYLATGVSFKKINTSIGILYEYGNLNYYEVKGNDGVVRYPYSLKESTYIANDYNGDGKTDILYQQNLTTAQDGFFGKTGSPIVTKLILFENIKVTDSEVMFSPIDAPEEFSGIGRNSIPIFTNHNQINQNLEYSVIYDNMIKSFKSPKDSREDVLLKGITNGNKVKETITYKPLKQDPYEPVYTPTSLVETFPNIDVITAPGFRIVSMLAKQSEDVDKKQLYFYSGAVSNAEGLGFLGFRSTSKTNWHQDDSQIISTIFKFDTNLRGANVENYTVLGLHMPLIYNRNAINTPNTIVKDNNYNVSGIENLLATQSIVLKPNTWIKAGSTFSAKINEDANMGTSTNTPTNFITKSLLSYESELLSNKVFKIKNNKTKQFNGLENTGSETTTEYDNYNNPLKSVTLLKEGGSTIQTTVSNLSYVASSSTPYVVGRPAGKNQSITISGDVMTTEESYTFSNSLLTQVKKKGTNTDYITEDNVYDTYGNVVKKTITAVGLTSRVTSYDYDSSGRFLIKSTDVEGLSTSYDYNLSNGLVKSDTNPFGLKTTYDYDSWFRKTKTTDYLGKIQSYVYTRNNERTVITTSADDGSASEETFDDLGRKIKSGSKDINGTFSYVSYLYDIYDRNYKVSEPYFGSSPTQWNEVKFDQYGRNSESISFTGKTTSITYSGLTTKVDDGTKTKSTIKNAIGNVVSMTDTPGGTIKYIYFANRNLKESEYNGAKTTMLQDGWGRKVELKDPSAGIYRYDYNSFGEIIKETTPNGITSYTLDGTGKLTQKTILGTNTNCKTTYTYDSNSKLLLKSKFEDLSNGTNTIINEYTYDNYKRITKTIETTPFAVFTKEVTYDAFGRVETETSIASAGGKSNSNTIKNVYKNGAHWQILDNSNSVVLWQVNTVNARGQLLTAQNGPTTITNKYDNYGLASQFKYNKTSGSTNILTLDFVFDEKLGNLTSRTNSLFNKTESFKYDTQDRLTEFTNVKGVQEKQLYDDLGRITQNNMGTYNYTIKDKPYQNNSINPTIEAETYYTTKPTQSISYNAFKCPVQIEEKGIDKISFNYNDLNGRTAMFYGGLQDDKVQRPLHKYYSADGTMEIKQNIATGVFEFVTYIGGDGYTAPIVIKHNGTSKSYLYLQRDYQGSILSIADANGAVLEKRLFDAWGAIVSVKDGAGNILTGLTVLDRGYTGHEHLQSVGLINMNGRLYDPKLHRFLQPDNFVQDPFNTQNYNRYGYVLNNPLKFTDYSGEKFKLSFNDIFAGIEIIAGTALTIFTAGTGAVVGAGLIAAGVGHFAATYNEFKQTGDWGAASKNSGVFFNISFKTDFGYGDSKDKQNGIAQNMPFSNDDYIDITESNKKGGGLENNTIPCVICHHTLDRGEIFQSELMESQSKFVNGALNTTFGVVGTIGAVAAIPETGGGSGLALSLTIGQTSIGITQMADSFNERPNEILHNYSTVPGLIAGQRGSKYATMIDFTSAWITGSVNSRYFLGNTSGLLDSGRGLYYGRNVLYNGISIYSTTSTINSGYLLYDNKKK</sequence>
<reference evidence="6 7" key="1">
    <citation type="submission" date="2021-03" db="EMBL/GenBank/DDBJ databases">
        <title>Flavobacterium kribbensis sp. nov, an endophytic bacteria, isolated from soybean.</title>
        <authorList>
            <person name="Lee J."/>
            <person name="Seo J."/>
        </authorList>
    </citation>
    <scope>NUCLEOTIDE SEQUENCE [LARGE SCALE GENOMIC DNA]</scope>
    <source>
        <strain evidence="6 7">BB8</strain>
    </source>
</reference>
<keyword evidence="4" id="KW-0843">Virulence</keyword>
<evidence type="ECO:0000256" key="2">
    <source>
        <dbReference type="ARBA" id="ARBA00022525"/>
    </source>
</evidence>
<dbReference type="Pfam" id="PF13517">
    <property type="entry name" value="FG-GAP_3"/>
    <property type="match status" value="1"/>
</dbReference>
<evidence type="ECO:0000256" key="4">
    <source>
        <dbReference type="ARBA" id="ARBA00023026"/>
    </source>
</evidence>
<feature type="chain" id="PRO_5045580593" evidence="5">
    <location>
        <begin position="20"/>
        <end position="2138"/>
    </location>
</feature>
<dbReference type="Pfam" id="PF03534">
    <property type="entry name" value="SpvB"/>
    <property type="match status" value="1"/>
</dbReference>
<evidence type="ECO:0000256" key="5">
    <source>
        <dbReference type="SAM" id="SignalP"/>
    </source>
</evidence>
<comment type="subcellular location">
    <subcellularLocation>
        <location evidence="1">Secreted</location>
    </subcellularLocation>
</comment>
<evidence type="ECO:0000313" key="7">
    <source>
        <dbReference type="Proteomes" id="UP000663440"/>
    </source>
</evidence>
<evidence type="ECO:0000256" key="1">
    <source>
        <dbReference type="ARBA" id="ARBA00004613"/>
    </source>
</evidence>